<dbReference type="InterPro" id="IPR037923">
    <property type="entry name" value="HTH-like"/>
</dbReference>
<organism evidence="6 7">
    <name type="scientific">Aureimonas pseudogalii</name>
    <dbReference type="NCBI Taxonomy" id="1744844"/>
    <lineage>
        <taxon>Bacteria</taxon>
        <taxon>Pseudomonadati</taxon>
        <taxon>Pseudomonadota</taxon>
        <taxon>Alphaproteobacteria</taxon>
        <taxon>Hyphomicrobiales</taxon>
        <taxon>Aurantimonadaceae</taxon>
        <taxon>Aureimonas</taxon>
    </lineage>
</organism>
<dbReference type="AlphaFoldDB" id="A0A7W6EB28"/>
<gene>
    <name evidence="6" type="ORF">GGR04_001885</name>
</gene>
<reference evidence="6 7" key="1">
    <citation type="submission" date="2020-08" db="EMBL/GenBank/DDBJ databases">
        <title>Genomic Encyclopedia of Type Strains, Phase IV (KMG-IV): sequencing the most valuable type-strain genomes for metagenomic binning, comparative biology and taxonomic classification.</title>
        <authorList>
            <person name="Goeker M."/>
        </authorList>
    </citation>
    <scope>NUCLEOTIDE SEQUENCE [LARGE SCALE GENOMIC DNA]</scope>
    <source>
        <strain evidence="6 7">DSM 102238</strain>
    </source>
</reference>
<comment type="caution">
    <text evidence="6">The sequence shown here is derived from an EMBL/GenBank/DDBJ whole genome shotgun (WGS) entry which is preliminary data.</text>
</comment>
<protein>
    <submittedName>
        <fullName evidence="6">AraC-like DNA-binding protein</fullName>
    </submittedName>
</protein>
<dbReference type="InterPro" id="IPR018062">
    <property type="entry name" value="HTH_AraC-typ_CS"/>
</dbReference>
<dbReference type="PANTHER" id="PTHR43280">
    <property type="entry name" value="ARAC-FAMILY TRANSCRIPTIONAL REGULATOR"/>
    <property type="match status" value="1"/>
</dbReference>
<keyword evidence="7" id="KW-1185">Reference proteome</keyword>
<name>A0A7W6EB28_9HYPH</name>
<evidence type="ECO:0000256" key="4">
    <source>
        <dbReference type="SAM" id="MobiDB-lite"/>
    </source>
</evidence>
<evidence type="ECO:0000313" key="7">
    <source>
        <dbReference type="Proteomes" id="UP000542776"/>
    </source>
</evidence>
<dbReference type="EMBL" id="JACIEK010000003">
    <property type="protein sequence ID" value="MBB3998047.1"/>
    <property type="molecule type" value="Genomic_DNA"/>
</dbReference>
<dbReference type="RefSeq" id="WP_183199576.1">
    <property type="nucleotide sequence ID" value="NZ_JACIEK010000003.1"/>
</dbReference>
<dbReference type="Gene3D" id="1.10.10.60">
    <property type="entry name" value="Homeodomain-like"/>
    <property type="match status" value="2"/>
</dbReference>
<evidence type="ECO:0000256" key="3">
    <source>
        <dbReference type="ARBA" id="ARBA00023163"/>
    </source>
</evidence>
<dbReference type="GO" id="GO:0043565">
    <property type="term" value="F:sequence-specific DNA binding"/>
    <property type="evidence" value="ECO:0007669"/>
    <property type="project" value="InterPro"/>
</dbReference>
<evidence type="ECO:0000256" key="1">
    <source>
        <dbReference type="ARBA" id="ARBA00023015"/>
    </source>
</evidence>
<dbReference type="GO" id="GO:0003700">
    <property type="term" value="F:DNA-binding transcription factor activity"/>
    <property type="evidence" value="ECO:0007669"/>
    <property type="project" value="InterPro"/>
</dbReference>
<dbReference type="PANTHER" id="PTHR43280:SF27">
    <property type="entry name" value="TRANSCRIPTIONAL REGULATOR MTLR"/>
    <property type="match status" value="1"/>
</dbReference>
<keyword evidence="1" id="KW-0805">Transcription regulation</keyword>
<dbReference type="Pfam" id="PF12833">
    <property type="entry name" value="HTH_18"/>
    <property type="match status" value="1"/>
</dbReference>
<dbReference type="SUPFAM" id="SSF46689">
    <property type="entry name" value="Homeodomain-like"/>
    <property type="match status" value="2"/>
</dbReference>
<dbReference type="Gene3D" id="2.60.120.10">
    <property type="entry name" value="Jelly Rolls"/>
    <property type="match status" value="1"/>
</dbReference>
<keyword evidence="3" id="KW-0804">Transcription</keyword>
<proteinExistence type="predicted"/>
<evidence type="ECO:0000256" key="2">
    <source>
        <dbReference type="ARBA" id="ARBA00023125"/>
    </source>
</evidence>
<dbReference type="PROSITE" id="PS01124">
    <property type="entry name" value="HTH_ARAC_FAMILY_2"/>
    <property type="match status" value="1"/>
</dbReference>
<feature type="compositionally biased region" description="Pro residues" evidence="4">
    <location>
        <begin position="1"/>
        <end position="10"/>
    </location>
</feature>
<dbReference type="SUPFAM" id="SSF51215">
    <property type="entry name" value="Regulatory protein AraC"/>
    <property type="match status" value="1"/>
</dbReference>
<sequence>MIVNLAPPPRRSPERAATSGDPAQEVVICGPRESFRWAVHDYPHHLAKWHCHPEYELHLVQSTGGRMMIGDHVGPFEPGCLVLTGPNLPHNWVSAIAPDVRVRDRDMLVQFTSSFAETLGSGFAEFAEIRTLLAEAAFGVEFTGGTAEAGRRKLCEIGEAHGARRLLLFLEMMADLAADRSERRTLSHCAPALGLHTPSSRRLDRAIAFIGAHYLDDLALPEVAAVCNMEATAFSRFFKRQTGHNFSFFVNQLRVQRACTLLAQGDRTITEICYDAGYNNTANFNRQFTLVCGQTPSAYRETARGIRRATDVTAKKVWTMAAKGVAAGAIDA</sequence>
<keyword evidence="2 6" id="KW-0238">DNA-binding</keyword>
<dbReference type="InterPro" id="IPR018060">
    <property type="entry name" value="HTH_AraC"/>
</dbReference>
<dbReference type="InterPro" id="IPR009057">
    <property type="entry name" value="Homeodomain-like_sf"/>
</dbReference>
<dbReference type="CDD" id="cd06976">
    <property type="entry name" value="cupin_MtlR-like_N"/>
    <property type="match status" value="1"/>
</dbReference>
<feature type="region of interest" description="Disordered" evidence="4">
    <location>
        <begin position="1"/>
        <end position="23"/>
    </location>
</feature>
<dbReference type="Proteomes" id="UP000542776">
    <property type="component" value="Unassembled WGS sequence"/>
</dbReference>
<evidence type="ECO:0000313" key="6">
    <source>
        <dbReference type="EMBL" id="MBB3998047.1"/>
    </source>
</evidence>
<accession>A0A7W6EB28</accession>
<dbReference type="PROSITE" id="PS00041">
    <property type="entry name" value="HTH_ARAC_FAMILY_1"/>
    <property type="match status" value="1"/>
</dbReference>
<feature type="domain" description="HTH araC/xylS-type" evidence="5">
    <location>
        <begin position="204"/>
        <end position="302"/>
    </location>
</feature>
<dbReference type="InterPro" id="IPR014710">
    <property type="entry name" value="RmlC-like_jellyroll"/>
</dbReference>
<dbReference type="SMART" id="SM00342">
    <property type="entry name" value="HTH_ARAC"/>
    <property type="match status" value="1"/>
</dbReference>
<evidence type="ECO:0000259" key="5">
    <source>
        <dbReference type="PROSITE" id="PS01124"/>
    </source>
</evidence>